<name>A0A644VI12_9ZZZZ</name>
<gene>
    <name evidence="1" type="ORF">SDC9_36958</name>
</gene>
<reference evidence="1" key="1">
    <citation type="submission" date="2019-08" db="EMBL/GenBank/DDBJ databases">
        <authorList>
            <person name="Kucharzyk K."/>
            <person name="Murdoch R.W."/>
            <person name="Higgins S."/>
            <person name="Loffler F."/>
        </authorList>
    </citation>
    <scope>NUCLEOTIDE SEQUENCE</scope>
</reference>
<comment type="caution">
    <text evidence="1">The sequence shown here is derived from an EMBL/GenBank/DDBJ whole genome shotgun (WGS) entry which is preliminary data.</text>
</comment>
<sequence length="745" mass="80934">MASKKILVQEDFVHVNSGSNPAAGFLAFYPKSDNNFYLRTSAGVERKIWDSGNHGPGSGLNADLLDGLHKESFILNNDSIFDKNLFTTKHLYRSDLDDAMFLADIRWVVFGKFYNKSDDSFVSDISAPILSYLFNGNYDQRLIVPAGQYAIINIKFTTETNGLFPGFPYGTFYATHYYTYHLESFTAKVYCNYEPQGVGWKTLTTYDVQTGIQTYVVGANNQYYQISEVEFTITAKDSNDAFIASLEWKLNRPSVQEFPVVVKWKENILYKALTFSANNNINIRLNPNGSASFSGQLTSTAPTGTAPFVIASTTLNTNLNADLLDGYHASSFALSSHTHAYLPLSGGTMSNTNLVTNLNADLLDGQHASAFAHASHNHSFAGLSDVALVSPSAGHTLVYNGSAWVNNSQIRSVPGAEYNTIYIRSADISSDFGDSEMYMTAEEGIYFRTNIGKATAAEASFDQYGIRSSKLMGTGERYLAAGSDGLIKVATVQPTQYWHRDAGNYILSPIESYDEVYAWLFKAGAGGILMADGYLETNRAGIYTSYNDMVVSEYYLLNNTFYYANSKLAFNNSTNLLTVSGGIDAGSNLIAAGEVKLTKQTPGGVLRLQSYASGPDFLRQQDYAGAVIFEAYNGSGYSGVATISARASQNHSGSGMGTNMEFWNYPDGGSNTRPAMILREDGVLDNYFGFAVSGSDGQSGTATILTGCSYNSVTKTLIYTRASVTFAGGIVTSIASMSSLSVPLS</sequence>
<evidence type="ECO:0000313" key="1">
    <source>
        <dbReference type="EMBL" id="MPL90900.1"/>
    </source>
</evidence>
<organism evidence="1">
    <name type="scientific">bioreactor metagenome</name>
    <dbReference type="NCBI Taxonomy" id="1076179"/>
    <lineage>
        <taxon>unclassified sequences</taxon>
        <taxon>metagenomes</taxon>
        <taxon>ecological metagenomes</taxon>
    </lineage>
</organism>
<protein>
    <submittedName>
        <fullName evidence="1">Uncharacterized protein</fullName>
    </submittedName>
</protein>
<dbReference type="AlphaFoldDB" id="A0A644VI12"/>
<dbReference type="EMBL" id="VSSQ01000316">
    <property type="protein sequence ID" value="MPL90900.1"/>
    <property type="molecule type" value="Genomic_DNA"/>
</dbReference>
<proteinExistence type="predicted"/>
<accession>A0A644VI12</accession>